<dbReference type="GO" id="GO:0009086">
    <property type="term" value="P:methionine biosynthetic process"/>
    <property type="evidence" value="ECO:0007669"/>
    <property type="project" value="UniProtKB-KW"/>
</dbReference>
<proteinExistence type="inferred from homology"/>
<keyword evidence="5" id="KW-0678">Repressor</keyword>
<dbReference type="RefSeq" id="WP_338294540.1">
    <property type="nucleotide sequence ID" value="NZ_AP027272.1"/>
</dbReference>
<dbReference type="InterPro" id="IPR000847">
    <property type="entry name" value="LysR_HTH_N"/>
</dbReference>
<dbReference type="PANTHER" id="PTHR30126">
    <property type="entry name" value="HTH-TYPE TRANSCRIPTIONAL REGULATOR"/>
    <property type="match status" value="1"/>
</dbReference>
<evidence type="ECO:0000256" key="10">
    <source>
        <dbReference type="ARBA" id="ARBA00023163"/>
    </source>
</evidence>
<dbReference type="Gene3D" id="1.10.10.10">
    <property type="entry name" value="Winged helix-like DNA-binding domain superfamily/Winged helix DNA-binding domain"/>
    <property type="match status" value="1"/>
</dbReference>
<evidence type="ECO:0000256" key="7">
    <source>
        <dbReference type="ARBA" id="ARBA00023015"/>
    </source>
</evidence>
<evidence type="ECO:0000313" key="13">
    <source>
        <dbReference type="EMBL" id="BDX08472.1"/>
    </source>
</evidence>
<keyword evidence="11" id="KW-0486">Methionine biosynthesis</keyword>
<evidence type="ECO:0000256" key="1">
    <source>
        <dbReference type="ARBA" id="ARBA00004496"/>
    </source>
</evidence>
<dbReference type="GO" id="GO:0000976">
    <property type="term" value="F:transcription cis-regulatory region binding"/>
    <property type="evidence" value="ECO:0007669"/>
    <property type="project" value="TreeGrafter"/>
</dbReference>
<dbReference type="AlphaFoldDB" id="A0AA48HTL6"/>
<dbReference type="InterPro" id="IPR037406">
    <property type="entry name" value="MetR_PBP2"/>
</dbReference>
<evidence type="ECO:0000256" key="5">
    <source>
        <dbReference type="ARBA" id="ARBA00022491"/>
    </source>
</evidence>
<dbReference type="InterPro" id="IPR036388">
    <property type="entry name" value="WH-like_DNA-bd_sf"/>
</dbReference>
<dbReference type="PANTHER" id="PTHR30126:SF25">
    <property type="entry name" value="HTH-TYPE TRANSCRIPTIONAL REGULATOR METR"/>
    <property type="match status" value="1"/>
</dbReference>
<evidence type="ECO:0000313" key="14">
    <source>
        <dbReference type="Proteomes" id="UP001333710"/>
    </source>
</evidence>
<keyword evidence="4" id="KW-0963">Cytoplasm</keyword>
<dbReference type="GO" id="GO:0003700">
    <property type="term" value="F:DNA-binding transcription factor activity"/>
    <property type="evidence" value="ECO:0007669"/>
    <property type="project" value="InterPro"/>
</dbReference>
<dbReference type="SUPFAM" id="SSF46785">
    <property type="entry name" value="Winged helix' DNA-binding domain"/>
    <property type="match status" value="1"/>
</dbReference>
<evidence type="ECO:0000256" key="6">
    <source>
        <dbReference type="ARBA" id="ARBA00022605"/>
    </source>
</evidence>
<evidence type="ECO:0000256" key="2">
    <source>
        <dbReference type="ARBA" id="ARBA00009437"/>
    </source>
</evidence>
<evidence type="ECO:0000256" key="4">
    <source>
        <dbReference type="ARBA" id="ARBA00022490"/>
    </source>
</evidence>
<protein>
    <recommendedName>
        <fullName evidence="3">HTH-type transcriptional regulator MetR</fullName>
    </recommendedName>
</protein>
<comment type="subcellular location">
    <subcellularLocation>
        <location evidence="1">Cytoplasm</location>
    </subcellularLocation>
</comment>
<keyword evidence="10" id="KW-0804">Transcription</keyword>
<keyword evidence="7" id="KW-0805">Transcription regulation</keyword>
<dbReference type="KEGG" id="pmaw:MACH26_39930"/>
<dbReference type="PRINTS" id="PR00039">
    <property type="entry name" value="HTHLYSR"/>
</dbReference>
<evidence type="ECO:0000256" key="8">
    <source>
        <dbReference type="ARBA" id="ARBA00023125"/>
    </source>
</evidence>
<dbReference type="FunFam" id="1.10.10.10:FF:000001">
    <property type="entry name" value="LysR family transcriptional regulator"/>
    <property type="match status" value="1"/>
</dbReference>
<evidence type="ECO:0000256" key="11">
    <source>
        <dbReference type="ARBA" id="ARBA00023167"/>
    </source>
</evidence>
<evidence type="ECO:0000256" key="3">
    <source>
        <dbReference type="ARBA" id="ARBA00019365"/>
    </source>
</evidence>
<gene>
    <name evidence="13" type="primary">metR</name>
    <name evidence="13" type="ORF">MACH26_39930</name>
</gene>
<dbReference type="EMBL" id="AP027272">
    <property type="protein sequence ID" value="BDX08472.1"/>
    <property type="molecule type" value="Genomic_DNA"/>
</dbReference>
<dbReference type="CDD" id="cd08441">
    <property type="entry name" value="PBP2_MetR"/>
    <property type="match status" value="1"/>
</dbReference>
<reference evidence="13" key="1">
    <citation type="submission" date="2023-01" db="EMBL/GenBank/DDBJ databases">
        <title>Complete genome sequence of Planctobacterium marinum strain Dej080120_11.</title>
        <authorList>
            <person name="Ueki S."/>
            <person name="Maruyama F."/>
        </authorList>
    </citation>
    <scope>NUCLEOTIDE SEQUENCE</scope>
    <source>
        <strain evidence="13">Dej080120_11</strain>
    </source>
</reference>
<keyword evidence="14" id="KW-1185">Reference proteome</keyword>
<evidence type="ECO:0000259" key="12">
    <source>
        <dbReference type="PROSITE" id="PS50931"/>
    </source>
</evidence>
<dbReference type="InterPro" id="IPR036390">
    <property type="entry name" value="WH_DNA-bd_sf"/>
</dbReference>
<dbReference type="SUPFAM" id="SSF53850">
    <property type="entry name" value="Periplasmic binding protein-like II"/>
    <property type="match status" value="1"/>
</dbReference>
<name>A0AA48HTL6_9ALTE</name>
<sequence length="297" mass="33365">MLERADLKIIDAIERLGTVTKAAEELHLTQSAISHAIKRLENNTGVKFWQKSGRNLTLTPAGKRLLTHARRLLPQFEHIEQEIKGFASGVQGKLRIGMECYPCFQWLLKIVAPFLKAYPQVDVDVLKEFQFAGLAGLFNYDIDILVTPDPVFRPGLEFIPVFNYEQVLVVGPEHPLQTKLHIVAEDLLSETLLTYPIEASRLDIFTHCLLPSGGSVQQHKKMESTEMILQMVEANRGVTVLPKWLVAEQAKQFAISGVQIGTEGLHKQIFLGLREDAERPLYQQAFIDLALGAPFNS</sequence>
<dbReference type="Gene3D" id="3.40.190.10">
    <property type="entry name" value="Periplasmic binding protein-like II"/>
    <property type="match status" value="1"/>
</dbReference>
<keyword evidence="6" id="KW-0028">Amino-acid biosynthesis</keyword>
<keyword evidence="8" id="KW-0238">DNA-binding</keyword>
<evidence type="ECO:0000256" key="9">
    <source>
        <dbReference type="ARBA" id="ARBA00023159"/>
    </source>
</evidence>
<keyword evidence="9" id="KW-0010">Activator</keyword>
<comment type="similarity">
    <text evidence="2">Belongs to the LysR transcriptional regulatory family.</text>
</comment>
<dbReference type="Proteomes" id="UP001333710">
    <property type="component" value="Chromosome"/>
</dbReference>
<dbReference type="Pfam" id="PF03466">
    <property type="entry name" value="LysR_substrate"/>
    <property type="match status" value="1"/>
</dbReference>
<feature type="domain" description="HTH lysR-type" evidence="12">
    <location>
        <begin position="1"/>
        <end position="59"/>
    </location>
</feature>
<organism evidence="13 14">
    <name type="scientific">Planctobacterium marinum</name>
    <dbReference type="NCBI Taxonomy" id="1631968"/>
    <lineage>
        <taxon>Bacteria</taxon>
        <taxon>Pseudomonadati</taxon>
        <taxon>Pseudomonadota</taxon>
        <taxon>Gammaproteobacteria</taxon>
        <taxon>Alteromonadales</taxon>
        <taxon>Alteromonadaceae</taxon>
        <taxon>Planctobacterium</taxon>
    </lineage>
</organism>
<dbReference type="InterPro" id="IPR005119">
    <property type="entry name" value="LysR_subst-bd"/>
</dbReference>
<dbReference type="Pfam" id="PF00126">
    <property type="entry name" value="HTH_1"/>
    <property type="match status" value="1"/>
</dbReference>
<dbReference type="PROSITE" id="PS50931">
    <property type="entry name" value="HTH_LYSR"/>
    <property type="match status" value="1"/>
</dbReference>
<dbReference type="GO" id="GO:0005737">
    <property type="term" value="C:cytoplasm"/>
    <property type="evidence" value="ECO:0007669"/>
    <property type="project" value="UniProtKB-SubCell"/>
</dbReference>
<accession>A0AA48HTL6</accession>